<keyword evidence="3" id="KW-0732">Signal</keyword>
<dbReference type="SUPFAM" id="SSF56601">
    <property type="entry name" value="beta-lactamase/transpeptidase-like"/>
    <property type="match status" value="1"/>
</dbReference>
<gene>
    <name evidence="5" type="ORF">GCM10008021_21650</name>
    <name evidence="4" type="ORF">GCM10010914_24700</name>
</gene>
<dbReference type="PRINTS" id="PR00922">
    <property type="entry name" value="DADACBPTASE3"/>
</dbReference>
<dbReference type="InterPro" id="IPR000667">
    <property type="entry name" value="Peptidase_S13"/>
</dbReference>
<comment type="caution">
    <text evidence="4">The sequence shown here is derived from an EMBL/GenBank/DDBJ whole genome shotgun (WGS) entry which is preliminary data.</text>
</comment>
<reference evidence="4" key="4">
    <citation type="submission" date="2023-08" db="EMBL/GenBank/DDBJ databases">
        <authorList>
            <person name="Sun Q."/>
            <person name="Zhou Y."/>
        </authorList>
    </citation>
    <scope>NUCLEOTIDE SEQUENCE</scope>
    <source>
        <strain evidence="5">CGMCC 1.8884</strain>
        <strain evidence="4">CGMCC 1.8885</strain>
    </source>
</reference>
<feature type="signal peptide" evidence="3">
    <location>
        <begin position="1"/>
        <end position="33"/>
    </location>
</feature>
<protein>
    <submittedName>
        <fullName evidence="4">D-alanyl-D-alanine carboxypeptidase</fullName>
    </submittedName>
</protein>
<dbReference type="GO" id="GO:0006508">
    <property type="term" value="P:proteolysis"/>
    <property type="evidence" value="ECO:0007669"/>
    <property type="project" value="InterPro"/>
</dbReference>
<reference evidence="4" key="2">
    <citation type="journal article" date="2014" name="Int. J. Syst. Evol. Microbiol.">
        <title>Complete genome sequence of Corynebacterium casei LMG S-19264T (=DSM 44701T), isolated from a smear-ripened cheese.</title>
        <authorList>
            <consortium name="US DOE Joint Genome Institute (JGI-PGF)"/>
            <person name="Walter F."/>
            <person name="Albersmeier A."/>
            <person name="Kalinowski J."/>
            <person name="Ruckert C."/>
        </authorList>
    </citation>
    <scope>NUCLEOTIDE SEQUENCE</scope>
    <source>
        <strain evidence="4">CGMCC 1.8885</strain>
    </source>
</reference>
<dbReference type="Gene3D" id="3.40.710.10">
    <property type="entry name" value="DD-peptidase/beta-lactamase superfamily"/>
    <property type="match status" value="2"/>
</dbReference>
<reference evidence="6" key="3">
    <citation type="journal article" date="2019" name="Int. J. Syst. Evol. Microbiol.">
        <title>The Global Catalogue of Microorganisms (GCM) 10K type strain sequencing project: providing services to taxonomists for standard genome sequencing and annotation.</title>
        <authorList>
            <consortium name="The Broad Institute Genomics Platform"/>
            <consortium name="The Broad Institute Genome Sequencing Center for Infectious Disease"/>
            <person name="Wu L."/>
            <person name="Ma J."/>
        </authorList>
    </citation>
    <scope>NUCLEOTIDE SEQUENCE [LARGE SCALE GENOMIC DNA]</scope>
    <source>
        <strain evidence="6">CGMCC 1.8884</strain>
    </source>
</reference>
<evidence type="ECO:0000256" key="1">
    <source>
        <dbReference type="ARBA" id="ARBA00006096"/>
    </source>
</evidence>
<evidence type="ECO:0000313" key="4">
    <source>
        <dbReference type="EMBL" id="GGI89454.1"/>
    </source>
</evidence>
<evidence type="ECO:0000256" key="2">
    <source>
        <dbReference type="ARBA" id="ARBA00022801"/>
    </source>
</evidence>
<keyword evidence="4" id="KW-0645">Protease</keyword>
<keyword evidence="2" id="KW-0378">Hydrolase</keyword>
<dbReference type="PANTHER" id="PTHR30023:SF0">
    <property type="entry name" value="PENICILLIN-SENSITIVE CARBOXYPEPTIDASE A"/>
    <property type="match status" value="1"/>
</dbReference>
<dbReference type="InterPro" id="IPR012338">
    <property type="entry name" value="Beta-lactam/transpept-like"/>
</dbReference>
<accession>A0AAV4KAL0</accession>
<dbReference type="EMBL" id="BMMA01000028">
    <property type="protein sequence ID" value="GGI89454.1"/>
    <property type="molecule type" value="Genomic_DNA"/>
</dbReference>
<keyword evidence="6" id="KW-1185">Reference proteome</keyword>
<dbReference type="GO" id="GO:0000270">
    <property type="term" value="P:peptidoglycan metabolic process"/>
    <property type="evidence" value="ECO:0007669"/>
    <property type="project" value="TreeGrafter"/>
</dbReference>
<dbReference type="GO" id="GO:0004185">
    <property type="term" value="F:serine-type carboxypeptidase activity"/>
    <property type="evidence" value="ECO:0007669"/>
    <property type="project" value="InterPro"/>
</dbReference>
<organism evidence="4 7">
    <name type="scientific">Deinococcus wulumuqiensis</name>
    <dbReference type="NCBI Taxonomy" id="980427"/>
    <lineage>
        <taxon>Bacteria</taxon>
        <taxon>Thermotogati</taxon>
        <taxon>Deinococcota</taxon>
        <taxon>Deinococci</taxon>
        <taxon>Deinococcales</taxon>
        <taxon>Deinococcaceae</taxon>
        <taxon>Deinococcus</taxon>
    </lineage>
</organism>
<feature type="chain" id="PRO_5043988530" evidence="3">
    <location>
        <begin position="34"/>
        <end position="477"/>
    </location>
</feature>
<dbReference type="PANTHER" id="PTHR30023">
    <property type="entry name" value="D-ALANYL-D-ALANINE CARBOXYPEPTIDASE"/>
    <property type="match status" value="1"/>
</dbReference>
<keyword evidence="4" id="KW-0121">Carboxypeptidase</keyword>
<name>A0AAV4KAL0_9DEIO</name>
<dbReference type="AlphaFoldDB" id="A0AAV4KAL0"/>
<proteinExistence type="inferred from homology"/>
<dbReference type="Proteomes" id="UP000652720">
    <property type="component" value="Unassembled WGS sequence"/>
</dbReference>
<comment type="similarity">
    <text evidence="1">Belongs to the peptidase S13 family.</text>
</comment>
<evidence type="ECO:0000313" key="5">
    <source>
        <dbReference type="EMBL" id="GGP30514.1"/>
    </source>
</evidence>
<evidence type="ECO:0000313" key="7">
    <source>
        <dbReference type="Proteomes" id="UP000652720"/>
    </source>
</evidence>
<dbReference type="EMBL" id="BMLZ01000029">
    <property type="protein sequence ID" value="GGP30514.1"/>
    <property type="molecule type" value="Genomic_DNA"/>
</dbReference>
<dbReference type="Pfam" id="PF02113">
    <property type="entry name" value="Peptidase_S13"/>
    <property type="match status" value="2"/>
</dbReference>
<dbReference type="Proteomes" id="UP000630135">
    <property type="component" value="Unassembled WGS sequence"/>
</dbReference>
<reference evidence="5" key="1">
    <citation type="journal article" date="2014" name="Int. J. Syst. Evol. Microbiol.">
        <title>Complete genome of a new Firmicutes species belonging to the dominant human colonic microbiota ('Ruminococcus bicirculans') reveals two chromosomes and a selective capacity to utilize plant glucans.</title>
        <authorList>
            <consortium name="NISC Comparative Sequencing Program"/>
            <person name="Wegmann U."/>
            <person name="Louis P."/>
            <person name="Goesmann A."/>
            <person name="Henrissat B."/>
            <person name="Duncan S.H."/>
            <person name="Flint H.J."/>
        </authorList>
    </citation>
    <scope>NUCLEOTIDE SEQUENCE</scope>
    <source>
        <strain evidence="5">CGMCC 1.8884</strain>
    </source>
</reference>
<evidence type="ECO:0000256" key="3">
    <source>
        <dbReference type="SAM" id="SignalP"/>
    </source>
</evidence>
<evidence type="ECO:0000313" key="6">
    <source>
        <dbReference type="Proteomes" id="UP000630135"/>
    </source>
</evidence>
<sequence>MVRLPRVKLRLVRRLLLLSFLLLPVARAPQAQSAPPVVPTVTLEREPGPTGALARTLTGVPSGVRTALLVRDLNTGKVLAALEPDRPLIPASTIKLVTAAAVLYDRGGAGGWWSTELTVPATEAGRSRVTVLTLRGSADPTLSVEGTPNSLRALAEQARARGVRAVGAVRIDTLPLDATSFEATELGLPMPAVRLREWEDRPPTSAAEARRRLGATLIAELRRVGITVGSEEVTSAPAYRPYVPPPRQDEKGRPLAPELLIPLERRPEQGVASVRSGSPFAFLASTLRPSDNLRAEALLATVAVRPGETGTLRSALKRERAILQRMGLDLSGAVLEDGSGLGRGNRLTPRQLTGLLGVMYVLPYPVAGKQGRTLPPALYRARHNAFAEALPQAGTGEDVPGREGRGGTLALRLLGSGLDVRAKTGTLPGVSTLAGYMTSKSGRPLAFALMMNGPEDSPILTLRALQDQAVRDIAAAF</sequence>